<sequence>MNIHNNEPVFPPALLSRYSEITGWSSAITPLQAPDLDRFYGLRPIAGCWRPLTWRDRPVPFPSVDPSQFQRSASVTHKLLAEAGKLVGHVAANPAFARQLMTSAQSGNHGEVDRLIKSTGVKAAIHTGYTPDGIHFDIPSSEEGNCCKLELTLRWGKAYP</sequence>
<organism evidence="1 2">
    <name type="scientific">Paenibacillus contaminans</name>
    <dbReference type="NCBI Taxonomy" id="450362"/>
    <lineage>
        <taxon>Bacteria</taxon>
        <taxon>Bacillati</taxon>
        <taxon>Bacillota</taxon>
        <taxon>Bacilli</taxon>
        <taxon>Bacillales</taxon>
        <taxon>Paenibacillaceae</taxon>
        <taxon>Paenibacillus</taxon>
    </lineage>
</organism>
<proteinExistence type="predicted"/>
<dbReference type="Proteomes" id="UP000250369">
    <property type="component" value="Unassembled WGS sequence"/>
</dbReference>
<dbReference type="RefSeq" id="WP_113031078.1">
    <property type="nucleotide sequence ID" value="NZ_QMFB01000005.1"/>
</dbReference>
<reference evidence="1 2" key="1">
    <citation type="journal article" date="2009" name="Int. J. Syst. Evol. Microbiol.">
        <title>Paenibacillus contaminans sp. nov., isolated from a contaminated laboratory plate.</title>
        <authorList>
            <person name="Chou J.H."/>
            <person name="Lee J.H."/>
            <person name="Lin M.C."/>
            <person name="Chang P.S."/>
            <person name="Arun A.B."/>
            <person name="Young C.C."/>
            <person name="Chen W.M."/>
        </authorList>
    </citation>
    <scope>NUCLEOTIDE SEQUENCE [LARGE SCALE GENOMIC DNA]</scope>
    <source>
        <strain evidence="1 2">CKOBP-6</strain>
    </source>
</reference>
<dbReference type="OrthoDB" id="2615349at2"/>
<comment type="caution">
    <text evidence="1">The sequence shown here is derived from an EMBL/GenBank/DDBJ whole genome shotgun (WGS) entry which is preliminary data.</text>
</comment>
<evidence type="ECO:0000313" key="1">
    <source>
        <dbReference type="EMBL" id="RAV21374.1"/>
    </source>
</evidence>
<keyword evidence="2" id="KW-1185">Reference proteome</keyword>
<dbReference type="EMBL" id="QMFB01000005">
    <property type="protein sequence ID" value="RAV21374.1"/>
    <property type="molecule type" value="Genomic_DNA"/>
</dbReference>
<accession>A0A329MNM2</accession>
<protein>
    <submittedName>
        <fullName evidence="1">Uncharacterized protein</fullName>
    </submittedName>
</protein>
<dbReference type="Pfam" id="PF26344">
    <property type="entry name" value="YuzC"/>
    <property type="match status" value="1"/>
</dbReference>
<name>A0A329MNM2_9BACL</name>
<evidence type="ECO:0000313" key="2">
    <source>
        <dbReference type="Proteomes" id="UP000250369"/>
    </source>
</evidence>
<dbReference type="AlphaFoldDB" id="A0A329MNM2"/>
<gene>
    <name evidence="1" type="ORF">DQG23_12020</name>
</gene>
<dbReference type="InterPro" id="IPR058870">
    <property type="entry name" value="YuzC"/>
</dbReference>